<evidence type="ECO:0000259" key="1">
    <source>
        <dbReference type="SMART" id="SM00922"/>
    </source>
</evidence>
<dbReference type="GO" id="GO:0009063">
    <property type="term" value="P:amino acid catabolic process"/>
    <property type="evidence" value="ECO:0007669"/>
    <property type="project" value="InterPro"/>
</dbReference>
<reference evidence="2 3" key="1">
    <citation type="submission" date="2019-10" db="EMBL/GenBank/DDBJ databases">
        <authorList>
            <person name="Nie G."/>
            <person name="Ming H."/>
            <person name="Yi B."/>
        </authorList>
    </citation>
    <scope>NUCLEOTIDE SEQUENCE [LARGE SCALE GENOMIC DNA]</scope>
    <source>
        <strain evidence="2 3">CFH 90414</strain>
    </source>
</reference>
<evidence type="ECO:0000313" key="3">
    <source>
        <dbReference type="Proteomes" id="UP000431080"/>
    </source>
</evidence>
<dbReference type="Gene3D" id="3.20.20.120">
    <property type="entry name" value="Enolase-like C-terminal domain"/>
    <property type="match status" value="1"/>
</dbReference>
<dbReference type="PROSITE" id="PS00908">
    <property type="entry name" value="MR_MLE_1"/>
    <property type="match status" value="1"/>
</dbReference>
<organism evidence="2 3">
    <name type="scientific">Agromyces agglutinans</name>
    <dbReference type="NCBI Taxonomy" id="2662258"/>
    <lineage>
        <taxon>Bacteria</taxon>
        <taxon>Bacillati</taxon>
        <taxon>Actinomycetota</taxon>
        <taxon>Actinomycetes</taxon>
        <taxon>Micrococcales</taxon>
        <taxon>Microbacteriaceae</taxon>
        <taxon>Agromyces</taxon>
    </lineage>
</organism>
<dbReference type="InterPro" id="IPR034593">
    <property type="entry name" value="DgoD-like"/>
</dbReference>
<dbReference type="Pfam" id="PF02746">
    <property type="entry name" value="MR_MLE_N"/>
    <property type="match status" value="1"/>
</dbReference>
<protein>
    <submittedName>
        <fullName evidence="2">Starvation-sensing protein RspA</fullName>
    </submittedName>
</protein>
<dbReference type="Pfam" id="PF13378">
    <property type="entry name" value="MR_MLE_C"/>
    <property type="match status" value="1"/>
</dbReference>
<dbReference type="InterPro" id="IPR013341">
    <property type="entry name" value="Mandelate_racemase_N_dom"/>
</dbReference>
<dbReference type="InterPro" id="IPR036849">
    <property type="entry name" value="Enolase-like_C_sf"/>
</dbReference>
<feature type="domain" description="Mandelate racemase/muconate lactonizing enzyme C-terminal" evidence="1">
    <location>
        <begin position="142"/>
        <end position="266"/>
    </location>
</feature>
<sequence>MAETRAPWEDRDGVRITRVRPIVTAPEGVALVIVRIETSEDGLVGYGCATFAQQFAAVARLVVHLAPLVVGRNPADRGDLVRMLHHSGYWRDGPVGNSAISGIDQALWDLAGKRAGMPVYELLGGRVRAAAPIYLHAGGDTVEQTLDEARAILASGVGHVRIQSRQPGLGSYGTPRWGGGYPDSPYPDGWDPRQYLRATPELFRRAREELGADVELLHDAHSRLSVREARTLADDLAPYRPFFLEDPIPPEAYDRLPELGAASRVPIAVGELFTSASAAAGAVRRGGIDFLRVHVSAVGGLTPATRLTALCELEGVRTAWHAPADVSPFGAAANVALDVASPAFGIQEGHVYSDAAVEVFPGTLQPEQGHLAPSPAPGWGIGLDERAAARFEPQPYAHERWAAQVRRPDGFLESP</sequence>
<dbReference type="Proteomes" id="UP000431080">
    <property type="component" value="Unassembled WGS sequence"/>
</dbReference>
<accession>A0A6I2FDQ8</accession>
<dbReference type="SUPFAM" id="SSF51604">
    <property type="entry name" value="Enolase C-terminal domain-like"/>
    <property type="match status" value="1"/>
</dbReference>
<dbReference type="AlphaFoldDB" id="A0A6I2FDQ8"/>
<comment type="caution">
    <text evidence="2">The sequence shown here is derived from an EMBL/GenBank/DDBJ whole genome shotgun (WGS) entry which is preliminary data.</text>
</comment>
<dbReference type="GO" id="GO:0000287">
    <property type="term" value="F:magnesium ion binding"/>
    <property type="evidence" value="ECO:0007669"/>
    <property type="project" value="UniProtKB-ARBA"/>
</dbReference>
<dbReference type="InterPro" id="IPR013342">
    <property type="entry name" value="Mandelate_racemase_C"/>
</dbReference>
<dbReference type="Gene3D" id="3.30.390.10">
    <property type="entry name" value="Enolase-like, N-terminal domain"/>
    <property type="match status" value="1"/>
</dbReference>
<dbReference type="InterPro" id="IPR029065">
    <property type="entry name" value="Enolase_C-like"/>
</dbReference>
<name>A0A6I2FDQ8_9MICO</name>
<dbReference type="InterPro" id="IPR029017">
    <property type="entry name" value="Enolase-like_N"/>
</dbReference>
<gene>
    <name evidence="2" type="ORF">GE115_04995</name>
</gene>
<dbReference type="EMBL" id="WJIF01000002">
    <property type="protein sequence ID" value="MRG59228.1"/>
    <property type="molecule type" value="Genomic_DNA"/>
</dbReference>
<dbReference type="PANTHER" id="PTHR48080:SF6">
    <property type="entry name" value="STARVATION-SENSING PROTEIN RSPA"/>
    <property type="match status" value="1"/>
</dbReference>
<dbReference type="PROSITE" id="PS00909">
    <property type="entry name" value="MR_MLE_2"/>
    <property type="match status" value="1"/>
</dbReference>
<evidence type="ECO:0000313" key="2">
    <source>
        <dbReference type="EMBL" id="MRG59228.1"/>
    </source>
</evidence>
<proteinExistence type="predicted"/>
<keyword evidence="3" id="KW-1185">Reference proteome</keyword>
<dbReference type="SUPFAM" id="SSF54826">
    <property type="entry name" value="Enolase N-terminal domain-like"/>
    <property type="match status" value="1"/>
</dbReference>
<dbReference type="InterPro" id="IPR018110">
    <property type="entry name" value="Mandel_Rmase/mucon_lact_enz_CS"/>
</dbReference>
<dbReference type="SMART" id="SM00922">
    <property type="entry name" value="MR_MLE"/>
    <property type="match status" value="1"/>
</dbReference>
<dbReference type="PANTHER" id="PTHR48080">
    <property type="entry name" value="D-GALACTONATE DEHYDRATASE-RELATED"/>
    <property type="match status" value="1"/>
</dbReference>